<dbReference type="EMBL" id="JADIMK010000071">
    <property type="protein sequence ID" value="MBO8456088.1"/>
    <property type="molecule type" value="Genomic_DNA"/>
</dbReference>
<comment type="caution">
    <text evidence="2">The sequence shown here is derived from an EMBL/GenBank/DDBJ whole genome shotgun (WGS) entry which is preliminary data.</text>
</comment>
<accession>A0A9D9HLL1</accession>
<dbReference type="AlphaFoldDB" id="A0A9D9HLL1"/>
<dbReference type="Pfam" id="PF14123">
    <property type="entry name" value="DUF4290"/>
    <property type="match status" value="1"/>
</dbReference>
<reference evidence="2" key="1">
    <citation type="submission" date="2020-10" db="EMBL/GenBank/DDBJ databases">
        <authorList>
            <person name="Gilroy R."/>
        </authorList>
    </citation>
    <scope>NUCLEOTIDE SEQUENCE</scope>
    <source>
        <strain evidence="2">B1-3475</strain>
    </source>
</reference>
<gene>
    <name evidence="2" type="ORF">IAC08_06760</name>
</gene>
<feature type="region of interest" description="Disordered" evidence="1">
    <location>
        <begin position="227"/>
        <end position="255"/>
    </location>
</feature>
<evidence type="ECO:0000313" key="3">
    <source>
        <dbReference type="Proteomes" id="UP000823617"/>
    </source>
</evidence>
<feature type="region of interest" description="Disordered" evidence="1">
    <location>
        <begin position="15"/>
        <end position="35"/>
    </location>
</feature>
<evidence type="ECO:0000256" key="1">
    <source>
        <dbReference type="SAM" id="MobiDB-lite"/>
    </source>
</evidence>
<dbReference type="Proteomes" id="UP000823617">
    <property type="component" value="Unassembled WGS sequence"/>
</dbReference>
<proteinExistence type="predicted"/>
<evidence type="ECO:0000313" key="2">
    <source>
        <dbReference type="EMBL" id="MBO8456088.1"/>
    </source>
</evidence>
<name>A0A9D9HLL1_9BACT</name>
<dbReference type="InterPro" id="IPR025632">
    <property type="entry name" value="DUF4290"/>
</dbReference>
<protein>
    <submittedName>
        <fullName evidence="2">DUF4290 domain-containing protein</fullName>
    </submittedName>
</protein>
<sequence length="255" mass="29217">MDNGVQEFGEDVIMDSNQSGNMPVQPVGKQTQPEAGNEEGIRLEYNTQREKLRMPEYGRNVQKMVEYVKSIPNKAKRDEQAEAVIKVMEILNTHVHAQDDYEQKLWDHLYIISGYDLDVDSPYPKPEPSQFSAPPAVVPVKRKRIKATHYGRNIENIIDLIAGMEEGEDKTAMIRAIAIYMRQQYLIWNKDSVADETIFHDIEALSDYRIKVPEGLKLSRVSTDISYARPGLNPVKSKNGGRQKNMGRQKNQRKQ</sequence>
<feature type="compositionally biased region" description="Polar residues" evidence="1">
    <location>
        <begin position="15"/>
        <end position="34"/>
    </location>
</feature>
<feature type="compositionally biased region" description="Basic residues" evidence="1">
    <location>
        <begin position="239"/>
        <end position="255"/>
    </location>
</feature>
<reference evidence="2" key="2">
    <citation type="journal article" date="2021" name="PeerJ">
        <title>Extensive microbial diversity within the chicken gut microbiome revealed by metagenomics and culture.</title>
        <authorList>
            <person name="Gilroy R."/>
            <person name="Ravi A."/>
            <person name="Getino M."/>
            <person name="Pursley I."/>
            <person name="Horton D.L."/>
            <person name="Alikhan N.F."/>
            <person name="Baker D."/>
            <person name="Gharbi K."/>
            <person name="Hall N."/>
            <person name="Watson M."/>
            <person name="Adriaenssens E.M."/>
            <person name="Foster-Nyarko E."/>
            <person name="Jarju S."/>
            <person name="Secka A."/>
            <person name="Antonio M."/>
            <person name="Oren A."/>
            <person name="Chaudhuri R.R."/>
            <person name="La Ragione R."/>
            <person name="Hildebrand F."/>
            <person name="Pallen M.J."/>
        </authorList>
    </citation>
    <scope>NUCLEOTIDE SEQUENCE</scope>
    <source>
        <strain evidence="2">B1-3475</strain>
    </source>
</reference>
<organism evidence="2 3">
    <name type="scientific">Candidatus Cryptobacteroides intestinigallinarum</name>
    <dbReference type="NCBI Taxonomy" id="2840767"/>
    <lineage>
        <taxon>Bacteria</taxon>
        <taxon>Pseudomonadati</taxon>
        <taxon>Bacteroidota</taxon>
        <taxon>Bacteroidia</taxon>
        <taxon>Bacteroidales</taxon>
        <taxon>Candidatus Cryptobacteroides</taxon>
    </lineage>
</organism>